<dbReference type="RefSeq" id="WP_121066263.1">
    <property type="nucleotide sequence ID" value="NZ_RBIQ01000008.1"/>
</dbReference>
<protein>
    <submittedName>
        <fullName evidence="3">Putative autotransporter adhesin-like protein</fullName>
    </submittedName>
</protein>
<dbReference type="InterPro" id="IPR021255">
    <property type="entry name" value="DUF2807"/>
</dbReference>
<feature type="domain" description="Putative auto-transporter adhesin head GIN" evidence="2">
    <location>
        <begin position="50"/>
        <end position="233"/>
    </location>
</feature>
<comment type="caution">
    <text evidence="3">The sequence shown here is derived from an EMBL/GenBank/DDBJ whole genome shotgun (WGS) entry which is preliminary data.</text>
</comment>
<reference evidence="3 4" key="1">
    <citation type="submission" date="2018-10" db="EMBL/GenBank/DDBJ databases">
        <title>Genomic Encyclopedia of Archaeal and Bacterial Type Strains, Phase II (KMG-II): from individual species to whole genera.</title>
        <authorList>
            <person name="Goeker M."/>
        </authorList>
    </citation>
    <scope>NUCLEOTIDE SEQUENCE [LARGE SCALE GENOMIC DNA]</scope>
    <source>
        <strain evidence="3 4">DSM 25230</strain>
    </source>
</reference>
<dbReference type="EMBL" id="RBIQ01000008">
    <property type="protein sequence ID" value="RKR12966.1"/>
    <property type="molecule type" value="Genomic_DNA"/>
</dbReference>
<accession>A0A495E844</accession>
<dbReference type="Proteomes" id="UP000269412">
    <property type="component" value="Unassembled WGS sequence"/>
</dbReference>
<keyword evidence="1" id="KW-0472">Membrane</keyword>
<keyword evidence="1" id="KW-1133">Transmembrane helix</keyword>
<evidence type="ECO:0000313" key="4">
    <source>
        <dbReference type="Proteomes" id="UP000269412"/>
    </source>
</evidence>
<keyword evidence="4" id="KW-1185">Reference proteome</keyword>
<gene>
    <name evidence="3" type="ORF">CLV91_1678</name>
</gene>
<keyword evidence="1" id="KW-0812">Transmembrane</keyword>
<evidence type="ECO:0000313" key="3">
    <source>
        <dbReference type="EMBL" id="RKR12966.1"/>
    </source>
</evidence>
<name>A0A495E844_9FLAO</name>
<sequence>MRINQNQLLTKTIFFKVIIVLITATTLLSCEDNFIRASGDIETREYSFSEFNSIEVSNDFNAYVHFTEGEESVEIEANSNVFRAIRIDQEGSNLKIRLKNFVVIKGKETLNVYISAKNITNYKVSTDAKIELEDKLISNNVFIEAFANGSFKGEVEAENIEVKLSADSKVDLFGSATKLKAKLTADSELRNYDLEVEDLNIDLLADSRAYLSVSNTIDVEAKANSRLYYKGDAEITHEKVNSGSKLIHKD</sequence>
<dbReference type="Gene3D" id="2.160.20.120">
    <property type="match status" value="1"/>
</dbReference>
<dbReference type="Pfam" id="PF10988">
    <property type="entry name" value="DUF2807"/>
    <property type="match status" value="1"/>
</dbReference>
<organism evidence="3 4">
    <name type="scientific">Maribacter vaceletii</name>
    <dbReference type="NCBI Taxonomy" id="1206816"/>
    <lineage>
        <taxon>Bacteria</taxon>
        <taxon>Pseudomonadati</taxon>
        <taxon>Bacteroidota</taxon>
        <taxon>Flavobacteriia</taxon>
        <taxon>Flavobacteriales</taxon>
        <taxon>Flavobacteriaceae</taxon>
        <taxon>Maribacter</taxon>
    </lineage>
</organism>
<evidence type="ECO:0000259" key="2">
    <source>
        <dbReference type="Pfam" id="PF10988"/>
    </source>
</evidence>
<proteinExistence type="predicted"/>
<dbReference type="AlphaFoldDB" id="A0A495E844"/>
<dbReference type="OrthoDB" id="1444301at2"/>
<feature type="transmembrane region" description="Helical" evidence="1">
    <location>
        <begin position="12"/>
        <end position="29"/>
    </location>
</feature>
<dbReference type="PROSITE" id="PS51257">
    <property type="entry name" value="PROKAR_LIPOPROTEIN"/>
    <property type="match status" value="1"/>
</dbReference>
<evidence type="ECO:0000256" key="1">
    <source>
        <dbReference type="SAM" id="Phobius"/>
    </source>
</evidence>